<dbReference type="AlphaFoldDB" id="A0A2J6RPT6"/>
<keyword evidence="1" id="KW-0812">Transmembrane</keyword>
<name>A0A2J6RPT6_HYAVF</name>
<organism evidence="2 3">
    <name type="scientific">Hyaloscypha variabilis (strain UAMH 11265 / GT02V1 / F)</name>
    <name type="common">Meliniomyces variabilis</name>
    <dbReference type="NCBI Taxonomy" id="1149755"/>
    <lineage>
        <taxon>Eukaryota</taxon>
        <taxon>Fungi</taxon>
        <taxon>Dikarya</taxon>
        <taxon>Ascomycota</taxon>
        <taxon>Pezizomycotina</taxon>
        <taxon>Leotiomycetes</taxon>
        <taxon>Helotiales</taxon>
        <taxon>Hyaloscyphaceae</taxon>
        <taxon>Hyaloscypha</taxon>
        <taxon>Hyaloscypha variabilis</taxon>
    </lineage>
</organism>
<evidence type="ECO:0000313" key="3">
    <source>
        <dbReference type="Proteomes" id="UP000235786"/>
    </source>
</evidence>
<dbReference type="Proteomes" id="UP000235786">
    <property type="component" value="Unassembled WGS sequence"/>
</dbReference>
<sequence>MPTLAAWTIYLFGATAFVAGWWQLISPETAVKSLGLGVECVPAANGNSLAAIAMGIYYSLAAYQENRSFFKLTVPMRLLTATVFWGQGGMWKGAGLWEGLGAGLTGLALLLG</sequence>
<dbReference type="OrthoDB" id="10042947at2759"/>
<keyword evidence="3" id="KW-1185">Reference proteome</keyword>
<gene>
    <name evidence="2" type="ORF">L207DRAFT_633524</name>
</gene>
<proteinExistence type="predicted"/>
<dbReference type="EMBL" id="KZ613945">
    <property type="protein sequence ID" value="PMD40520.1"/>
    <property type="molecule type" value="Genomic_DNA"/>
</dbReference>
<evidence type="ECO:0000256" key="1">
    <source>
        <dbReference type="SAM" id="Phobius"/>
    </source>
</evidence>
<accession>A0A2J6RPT6</accession>
<evidence type="ECO:0000313" key="2">
    <source>
        <dbReference type="EMBL" id="PMD40520.1"/>
    </source>
</evidence>
<feature type="transmembrane region" description="Helical" evidence="1">
    <location>
        <begin position="44"/>
        <end position="63"/>
    </location>
</feature>
<protein>
    <recommendedName>
        <fullName evidence="4">Integral membrane protein</fullName>
    </recommendedName>
</protein>
<feature type="transmembrane region" description="Helical" evidence="1">
    <location>
        <begin position="7"/>
        <end position="24"/>
    </location>
</feature>
<evidence type="ECO:0008006" key="4">
    <source>
        <dbReference type="Google" id="ProtNLM"/>
    </source>
</evidence>
<keyword evidence="1" id="KW-0472">Membrane</keyword>
<reference evidence="2 3" key="1">
    <citation type="submission" date="2016-04" db="EMBL/GenBank/DDBJ databases">
        <title>A degradative enzymes factory behind the ericoid mycorrhizal symbiosis.</title>
        <authorList>
            <consortium name="DOE Joint Genome Institute"/>
            <person name="Martino E."/>
            <person name="Morin E."/>
            <person name="Grelet G."/>
            <person name="Kuo A."/>
            <person name="Kohler A."/>
            <person name="Daghino S."/>
            <person name="Barry K."/>
            <person name="Choi C."/>
            <person name="Cichocki N."/>
            <person name="Clum A."/>
            <person name="Copeland A."/>
            <person name="Hainaut M."/>
            <person name="Haridas S."/>
            <person name="Labutti K."/>
            <person name="Lindquist E."/>
            <person name="Lipzen A."/>
            <person name="Khouja H.-R."/>
            <person name="Murat C."/>
            <person name="Ohm R."/>
            <person name="Olson A."/>
            <person name="Spatafora J."/>
            <person name="Veneault-Fourrey C."/>
            <person name="Henrissat B."/>
            <person name="Grigoriev I."/>
            <person name="Martin F."/>
            <person name="Perotto S."/>
        </authorList>
    </citation>
    <scope>NUCLEOTIDE SEQUENCE [LARGE SCALE GENOMIC DNA]</scope>
    <source>
        <strain evidence="2 3">F</strain>
    </source>
</reference>
<keyword evidence="1" id="KW-1133">Transmembrane helix</keyword>